<reference evidence="3 4" key="1">
    <citation type="journal article" date="2021" name="Mar. Drugs">
        <title>Genome Reduction and Secondary Metabolism of the Marine Sponge-Associated Cyanobacterium Leptothoe.</title>
        <authorList>
            <person name="Konstantinou D."/>
            <person name="Popin R.V."/>
            <person name="Fewer D.P."/>
            <person name="Sivonen K."/>
            <person name="Gkelis S."/>
        </authorList>
    </citation>
    <scope>NUCLEOTIDE SEQUENCE [LARGE SCALE GENOMIC DNA]</scope>
    <source>
        <strain evidence="3 4">TAU-MAC 1615</strain>
    </source>
</reference>
<evidence type="ECO:0000256" key="1">
    <source>
        <dbReference type="SAM" id="MobiDB-lite"/>
    </source>
</evidence>
<keyword evidence="4" id="KW-1185">Reference proteome</keyword>
<proteinExistence type="predicted"/>
<dbReference type="Proteomes" id="UP001196661">
    <property type="component" value="Unassembled WGS sequence"/>
</dbReference>
<organism evidence="3 4">
    <name type="scientific">Leptothoe kymatousa TAU-MAC 1615</name>
    <dbReference type="NCBI Taxonomy" id="2364775"/>
    <lineage>
        <taxon>Bacteria</taxon>
        <taxon>Bacillati</taxon>
        <taxon>Cyanobacteriota</taxon>
        <taxon>Cyanophyceae</taxon>
        <taxon>Nodosilineales</taxon>
        <taxon>Cymatolegaceae</taxon>
        <taxon>Leptothoe</taxon>
        <taxon>Leptothoe kymatousa</taxon>
    </lineage>
</organism>
<feature type="transmembrane region" description="Helical" evidence="2">
    <location>
        <begin position="15"/>
        <end position="33"/>
    </location>
</feature>
<gene>
    <name evidence="3" type="ORF">IXB28_02525</name>
</gene>
<keyword evidence="2" id="KW-0812">Transmembrane</keyword>
<evidence type="ECO:0000313" key="4">
    <source>
        <dbReference type="Proteomes" id="UP001196661"/>
    </source>
</evidence>
<dbReference type="RefSeq" id="WP_215616974.1">
    <property type="nucleotide sequence ID" value="NZ_JADOER010000003.1"/>
</dbReference>
<accession>A0ABS5Y0Q9</accession>
<keyword evidence="2" id="KW-0472">Membrane</keyword>
<keyword evidence="2" id="KW-1133">Transmembrane helix</keyword>
<protein>
    <submittedName>
        <fullName evidence="3">Uncharacterized protein</fullName>
    </submittedName>
</protein>
<comment type="caution">
    <text evidence="3">The sequence shown here is derived from an EMBL/GenBank/DDBJ whole genome shotgun (WGS) entry which is preliminary data.</text>
</comment>
<dbReference type="EMBL" id="JADOER010000003">
    <property type="protein sequence ID" value="MBT9311068.1"/>
    <property type="molecule type" value="Genomic_DNA"/>
</dbReference>
<feature type="region of interest" description="Disordered" evidence="1">
    <location>
        <begin position="196"/>
        <end position="226"/>
    </location>
</feature>
<name>A0ABS5Y0Q9_9CYAN</name>
<sequence>MAQNWKQPLSTLRDIILTSCIKLGLMPWITWLIRRHIQRNTASLPPQPAPSTTSEGGTIQDHGTGSTWYAWFNDNIDDFYTADPAEAAQPLDPTDLVNSLLNNQVTLWHHPEFAPWLVALTEPAFYQWPAEIPLGDELTQPQQVSSPATQQQLAKALRSLPPELIHNIHIQELVLMYLGAGYDLLEQLSTTPLATATKQERAKRHQERYEKDTTPGNAEIEWPQSE</sequence>
<evidence type="ECO:0000313" key="3">
    <source>
        <dbReference type="EMBL" id="MBT9311068.1"/>
    </source>
</evidence>
<evidence type="ECO:0000256" key="2">
    <source>
        <dbReference type="SAM" id="Phobius"/>
    </source>
</evidence>